<accession>A0AAX6FWG7</accession>
<keyword evidence="3" id="KW-1185">Reference proteome</keyword>
<gene>
    <name evidence="2" type="ORF">M6B38_395720</name>
</gene>
<dbReference type="Proteomes" id="UP001140949">
    <property type="component" value="Unassembled WGS sequence"/>
</dbReference>
<evidence type="ECO:0000313" key="3">
    <source>
        <dbReference type="Proteomes" id="UP001140949"/>
    </source>
</evidence>
<feature type="region of interest" description="Disordered" evidence="1">
    <location>
        <begin position="60"/>
        <end position="138"/>
    </location>
</feature>
<reference evidence="2" key="1">
    <citation type="journal article" date="2023" name="GigaByte">
        <title>Genome assembly of the bearded iris, Iris pallida Lam.</title>
        <authorList>
            <person name="Bruccoleri R.E."/>
            <person name="Oakeley E.J."/>
            <person name="Faust A.M.E."/>
            <person name="Altorfer M."/>
            <person name="Dessus-Babus S."/>
            <person name="Burckhardt D."/>
            <person name="Oertli M."/>
            <person name="Naumann U."/>
            <person name="Petersen F."/>
            <person name="Wong J."/>
        </authorList>
    </citation>
    <scope>NUCLEOTIDE SEQUENCE</scope>
    <source>
        <strain evidence="2">GSM-AAB239-AS_SAM_17_03QT</strain>
    </source>
</reference>
<proteinExistence type="predicted"/>
<dbReference type="AlphaFoldDB" id="A0AAX6FWG7"/>
<evidence type="ECO:0000313" key="2">
    <source>
        <dbReference type="EMBL" id="KAJ6820732.1"/>
    </source>
</evidence>
<organism evidence="2 3">
    <name type="scientific">Iris pallida</name>
    <name type="common">Sweet iris</name>
    <dbReference type="NCBI Taxonomy" id="29817"/>
    <lineage>
        <taxon>Eukaryota</taxon>
        <taxon>Viridiplantae</taxon>
        <taxon>Streptophyta</taxon>
        <taxon>Embryophyta</taxon>
        <taxon>Tracheophyta</taxon>
        <taxon>Spermatophyta</taxon>
        <taxon>Magnoliopsida</taxon>
        <taxon>Liliopsida</taxon>
        <taxon>Asparagales</taxon>
        <taxon>Iridaceae</taxon>
        <taxon>Iridoideae</taxon>
        <taxon>Irideae</taxon>
        <taxon>Iris</taxon>
    </lineage>
</organism>
<keyword evidence="2" id="KW-0675">Receptor</keyword>
<protein>
    <submittedName>
        <fullName evidence="2">Proline-rich receptor-like protein kinase PERK12</fullName>
    </submittedName>
</protein>
<sequence>MEDCRHQSGSTGLQREGAIARRSGRIWRDEPGWYGHGGSRVRGADAATGSVRRYVPVGFLGERRGNGTTHRDGWRMGSGNGGRRRIAGEEDDWPPGAHRRLWRRDETEGAGHVSGKIGAERSQSAVGRQIHEKRARRR</sequence>
<evidence type="ECO:0000256" key="1">
    <source>
        <dbReference type="SAM" id="MobiDB-lite"/>
    </source>
</evidence>
<keyword evidence="2" id="KW-0808">Transferase</keyword>
<name>A0AAX6FWG7_IRIPA</name>
<keyword evidence="2" id="KW-0418">Kinase</keyword>
<feature type="compositionally biased region" description="Basic and acidic residues" evidence="1">
    <location>
        <begin position="61"/>
        <end position="74"/>
    </location>
</feature>
<dbReference type="GO" id="GO:0016301">
    <property type="term" value="F:kinase activity"/>
    <property type="evidence" value="ECO:0007669"/>
    <property type="project" value="UniProtKB-KW"/>
</dbReference>
<reference evidence="2" key="2">
    <citation type="submission" date="2023-04" db="EMBL/GenBank/DDBJ databases">
        <authorList>
            <person name="Bruccoleri R.E."/>
            <person name="Oakeley E.J."/>
            <person name="Faust A.-M."/>
            <person name="Dessus-Babus S."/>
            <person name="Altorfer M."/>
            <person name="Burckhardt D."/>
            <person name="Oertli M."/>
            <person name="Naumann U."/>
            <person name="Petersen F."/>
            <person name="Wong J."/>
        </authorList>
    </citation>
    <scope>NUCLEOTIDE SEQUENCE</scope>
    <source>
        <strain evidence="2">GSM-AAB239-AS_SAM_17_03QT</strain>
        <tissue evidence="2">Leaf</tissue>
    </source>
</reference>
<dbReference type="EMBL" id="JANAVB010025200">
    <property type="protein sequence ID" value="KAJ6820732.1"/>
    <property type="molecule type" value="Genomic_DNA"/>
</dbReference>
<comment type="caution">
    <text evidence="2">The sequence shown here is derived from an EMBL/GenBank/DDBJ whole genome shotgun (WGS) entry which is preliminary data.</text>
</comment>
<feature type="region of interest" description="Disordered" evidence="1">
    <location>
        <begin position="1"/>
        <end position="22"/>
    </location>
</feature>